<dbReference type="GO" id="GO:0005634">
    <property type="term" value="C:nucleus"/>
    <property type="evidence" value="ECO:0007669"/>
    <property type="project" value="TreeGrafter"/>
</dbReference>
<dbReference type="GO" id="GO:0004674">
    <property type="term" value="F:protein serine/threonine kinase activity"/>
    <property type="evidence" value="ECO:0007669"/>
    <property type="project" value="UniProtKB-KW"/>
</dbReference>
<evidence type="ECO:0000256" key="3">
    <source>
        <dbReference type="ARBA" id="ARBA00022741"/>
    </source>
</evidence>
<dbReference type="Gene3D" id="3.30.200.20">
    <property type="entry name" value="Phosphorylase Kinase, domain 1"/>
    <property type="match status" value="1"/>
</dbReference>
<sequence>MRRVSLSALRLAAASTSTSRKLNHSTRPLVSVTPSPAAIATAAAAAAAATSFSTMSRSSSAHSASSNSAGPEKKAVPVFPPPAPPLTFPLTFPTTGFQLIDPSEKVEEEKDETYDPKERYPARLGQIIPHGKNQYQIIAKLGYGSSSAVWLCYNLWKNEYKALKIHINTLPVIRELEIFEHLHNTLAQDTQREVTDPMRAHLRRIDDHFTIPGPQPGTTHHVFVFEPLGFSLLQYQETKPDRILAQNVVQMALVKALLGLIYLHAVANVTHTDFHSGNLHFEITDRSIFAEAAISETKTNPSPRKVTKDSVIYTSRDIMSGAGEIILCDFGLARIGDEHQGPAMPLRYRAPEVNLGMIWGHAVDVWSYALTAWDLLQPTSLFKNHDGLGTELYTAHHLAEMVALMGPPPREFLSRSKACEKYWDKDGRWKHATVKVPTERTIESLQKALTGKDAAVFMNFIRKVLCWLPDQRPSVLELLEDPWVKGGM</sequence>
<accession>A0AAE0KM15</accession>
<dbReference type="SMART" id="SM00220">
    <property type="entry name" value="S_TKc"/>
    <property type="match status" value="1"/>
</dbReference>
<keyword evidence="1" id="KW-0723">Serine/threonine-protein kinase</keyword>
<evidence type="ECO:0000256" key="5">
    <source>
        <dbReference type="ARBA" id="ARBA00022840"/>
    </source>
</evidence>
<dbReference type="PANTHER" id="PTHR45646:SF11">
    <property type="entry name" value="SERINE_THREONINE-PROTEIN KINASE DOA"/>
    <property type="match status" value="1"/>
</dbReference>
<evidence type="ECO:0000256" key="4">
    <source>
        <dbReference type="ARBA" id="ARBA00022777"/>
    </source>
</evidence>
<dbReference type="InterPro" id="IPR051175">
    <property type="entry name" value="CLK_kinases"/>
</dbReference>
<feature type="compositionally biased region" description="Low complexity" evidence="6">
    <location>
        <begin position="58"/>
        <end position="69"/>
    </location>
</feature>
<dbReference type="AlphaFoldDB" id="A0AAE0KM15"/>
<dbReference type="InterPro" id="IPR011009">
    <property type="entry name" value="Kinase-like_dom_sf"/>
</dbReference>
<evidence type="ECO:0000256" key="2">
    <source>
        <dbReference type="ARBA" id="ARBA00022679"/>
    </source>
</evidence>
<keyword evidence="3" id="KW-0547">Nucleotide-binding</keyword>
<reference evidence="8" key="1">
    <citation type="journal article" date="2023" name="Mol. Phylogenet. Evol.">
        <title>Genome-scale phylogeny and comparative genomics of the fungal order Sordariales.</title>
        <authorList>
            <person name="Hensen N."/>
            <person name="Bonometti L."/>
            <person name="Westerberg I."/>
            <person name="Brannstrom I.O."/>
            <person name="Guillou S."/>
            <person name="Cros-Aarteil S."/>
            <person name="Calhoun S."/>
            <person name="Haridas S."/>
            <person name="Kuo A."/>
            <person name="Mondo S."/>
            <person name="Pangilinan J."/>
            <person name="Riley R."/>
            <person name="LaButti K."/>
            <person name="Andreopoulos B."/>
            <person name="Lipzen A."/>
            <person name="Chen C."/>
            <person name="Yan M."/>
            <person name="Daum C."/>
            <person name="Ng V."/>
            <person name="Clum A."/>
            <person name="Steindorff A."/>
            <person name="Ohm R.A."/>
            <person name="Martin F."/>
            <person name="Silar P."/>
            <person name="Natvig D.O."/>
            <person name="Lalanne C."/>
            <person name="Gautier V."/>
            <person name="Ament-Velasquez S.L."/>
            <person name="Kruys A."/>
            <person name="Hutchinson M.I."/>
            <person name="Powell A.J."/>
            <person name="Barry K."/>
            <person name="Miller A.N."/>
            <person name="Grigoriev I.V."/>
            <person name="Debuchy R."/>
            <person name="Gladieux P."/>
            <person name="Hiltunen Thoren M."/>
            <person name="Johannesson H."/>
        </authorList>
    </citation>
    <scope>NUCLEOTIDE SEQUENCE</scope>
    <source>
        <strain evidence="8">CBS 958.72</strain>
    </source>
</reference>
<protein>
    <submittedName>
        <fullName evidence="8">Kinase-like protein</fullName>
    </submittedName>
</protein>
<dbReference type="Gene3D" id="1.10.510.10">
    <property type="entry name" value="Transferase(Phosphotransferase) domain 1"/>
    <property type="match status" value="1"/>
</dbReference>
<keyword evidence="4 8" id="KW-0418">Kinase</keyword>
<dbReference type="GO" id="GO:0005524">
    <property type="term" value="F:ATP binding"/>
    <property type="evidence" value="ECO:0007669"/>
    <property type="project" value="UniProtKB-KW"/>
</dbReference>
<dbReference type="PROSITE" id="PS50011">
    <property type="entry name" value="PROTEIN_KINASE_DOM"/>
    <property type="match status" value="1"/>
</dbReference>
<evidence type="ECO:0000256" key="6">
    <source>
        <dbReference type="SAM" id="MobiDB-lite"/>
    </source>
</evidence>
<dbReference type="Pfam" id="PF00069">
    <property type="entry name" value="Pkinase"/>
    <property type="match status" value="1"/>
</dbReference>
<feature type="region of interest" description="Disordered" evidence="6">
    <location>
        <begin position="58"/>
        <end position="77"/>
    </location>
</feature>
<keyword evidence="9" id="KW-1185">Reference proteome</keyword>
<dbReference type="InterPro" id="IPR000719">
    <property type="entry name" value="Prot_kinase_dom"/>
</dbReference>
<evidence type="ECO:0000313" key="9">
    <source>
        <dbReference type="Proteomes" id="UP001287356"/>
    </source>
</evidence>
<keyword evidence="5" id="KW-0067">ATP-binding</keyword>
<comment type="caution">
    <text evidence="8">The sequence shown here is derived from an EMBL/GenBank/DDBJ whole genome shotgun (WGS) entry which is preliminary data.</text>
</comment>
<name>A0AAE0KM15_9PEZI</name>
<gene>
    <name evidence="8" type="ORF">B0T24DRAFT_610377</name>
</gene>
<keyword evidence="2" id="KW-0808">Transferase</keyword>
<feature type="domain" description="Protein kinase" evidence="7">
    <location>
        <begin position="135"/>
        <end position="484"/>
    </location>
</feature>
<evidence type="ECO:0000259" key="7">
    <source>
        <dbReference type="PROSITE" id="PS50011"/>
    </source>
</evidence>
<dbReference type="Proteomes" id="UP001287356">
    <property type="component" value="Unassembled WGS sequence"/>
</dbReference>
<organism evidence="8 9">
    <name type="scientific">Lasiosphaeria ovina</name>
    <dbReference type="NCBI Taxonomy" id="92902"/>
    <lineage>
        <taxon>Eukaryota</taxon>
        <taxon>Fungi</taxon>
        <taxon>Dikarya</taxon>
        <taxon>Ascomycota</taxon>
        <taxon>Pezizomycotina</taxon>
        <taxon>Sordariomycetes</taxon>
        <taxon>Sordariomycetidae</taxon>
        <taxon>Sordariales</taxon>
        <taxon>Lasiosphaeriaceae</taxon>
        <taxon>Lasiosphaeria</taxon>
    </lineage>
</organism>
<reference evidence="8" key="2">
    <citation type="submission" date="2023-06" db="EMBL/GenBank/DDBJ databases">
        <authorList>
            <consortium name="Lawrence Berkeley National Laboratory"/>
            <person name="Haridas S."/>
            <person name="Hensen N."/>
            <person name="Bonometti L."/>
            <person name="Westerberg I."/>
            <person name="Brannstrom I.O."/>
            <person name="Guillou S."/>
            <person name="Cros-Aarteil S."/>
            <person name="Calhoun S."/>
            <person name="Kuo A."/>
            <person name="Mondo S."/>
            <person name="Pangilinan J."/>
            <person name="Riley R."/>
            <person name="Labutti K."/>
            <person name="Andreopoulos B."/>
            <person name="Lipzen A."/>
            <person name="Chen C."/>
            <person name="Yanf M."/>
            <person name="Daum C."/>
            <person name="Ng V."/>
            <person name="Clum A."/>
            <person name="Steindorff A."/>
            <person name="Ohm R."/>
            <person name="Martin F."/>
            <person name="Silar P."/>
            <person name="Natvig D."/>
            <person name="Lalanne C."/>
            <person name="Gautier V."/>
            <person name="Ament-Velasquez S.L."/>
            <person name="Kruys A."/>
            <person name="Hutchinson M.I."/>
            <person name="Powell A.J."/>
            <person name="Barry K."/>
            <person name="Miller A.N."/>
            <person name="Grigoriev I.V."/>
            <person name="Debuchy R."/>
            <person name="Gladieux P."/>
            <person name="Thoren M.H."/>
            <person name="Johannesson H."/>
        </authorList>
    </citation>
    <scope>NUCLEOTIDE SEQUENCE</scope>
    <source>
        <strain evidence="8">CBS 958.72</strain>
    </source>
</reference>
<dbReference type="PANTHER" id="PTHR45646">
    <property type="entry name" value="SERINE/THREONINE-PROTEIN KINASE DOA-RELATED"/>
    <property type="match status" value="1"/>
</dbReference>
<dbReference type="GO" id="GO:0043484">
    <property type="term" value="P:regulation of RNA splicing"/>
    <property type="evidence" value="ECO:0007669"/>
    <property type="project" value="TreeGrafter"/>
</dbReference>
<dbReference type="SUPFAM" id="SSF56112">
    <property type="entry name" value="Protein kinase-like (PK-like)"/>
    <property type="match status" value="1"/>
</dbReference>
<dbReference type="EMBL" id="JAULSN010000002">
    <property type="protein sequence ID" value="KAK3378948.1"/>
    <property type="molecule type" value="Genomic_DNA"/>
</dbReference>
<proteinExistence type="predicted"/>
<evidence type="ECO:0000313" key="8">
    <source>
        <dbReference type="EMBL" id="KAK3378948.1"/>
    </source>
</evidence>
<evidence type="ECO:0000256" key="1">
    <source>
        <dbReference type="ARBA" id="ARBA00022527"/>
    </source>
</evidence>